<feature type="region of interest" description="Disordered" evidence="1">
    <location>
        <begin position="93"/>
        <end position="163"/>
    </location>
</feature>
<feature type="compositionally biased region" description="Low complexity" evidence="1">
    <location>
        <begin position="286"/>
        <end position="296"/>
    </location>
</feature>
<evidence type="ECO:0000313" key="3">
    <source>
        <dbReference type="Proteomes" id="UP000594263"/>
    </source>
</evidence>
<feature type="region of interest" description="Disordered" evidence="1">
    <location>
        <begin position="271"/>
        <end position="296"/>
    </location>
</feature>
<dbReference type="SUPFAM" id="SSF52540">
    <property type="entry name" value="P-loop containing nucleoside triphosphate hydrolases"/>
    <property type="match status" value="1"/>
</dbReference>
<feature type="compositionally biased region" description="Acidic residues" evidence="1">
    <location>
        <begin position="93"/>
        <end position="120"/>
    </location>
</feature>
<feature type="compositionally biased region" description="Acidic residues" evidence="1">
    <location>
        <begin position="128"/>
        <end position="155"/>
    </location>
</feature>
<feature type="region of interest" description="Disordered" evidence="1">
    <location>
        <begin position="1"/>
        <end position="27"/>
    </location>
</feature>
<dbReference type="Gramene" id="Kaladp0607s0004.1.v1.1">
    <property type="protein sequence ID" value="Kaladp0607s0004.1.v1.1"/>
    <property type="gene ID" value="Kaladp0607s0004.v1.1"/>
</dbReference>
<dbReference type="InterPro" id="IPR016496">
    <property type="entry name" value="GTPase_HflX"/>
</dbReference>
<dbReference type="InterPro" id="IPR027417">
    <property type="entry name" value="P-loop_NTPase"/>
</dbReference>
<proteinExistence type="predicted"/>
<protein>
    <submittedName>
        <fullName evidence="2">Uncharacterized protein</fullName>
    </submittedName>
</protein>
<reference evidence="2" key="1">
    <citation type="submission" date="2021-01" db="UniProtKB">
        <authorList>
            <consortium name="EnsemblPlants"/>
        </authorList>
    </citation>
    <scope>IDENTIFICATION</scope>
</reference>
<feature type="region of interest" description="Disordered" evidence="1">
    <location>
        <begin position="194"/>
        <end position="253"/>
    </location>
</feature>
<organism evidence="2 3">
    <name type="scientific">Kalanchoe fedtschenkoi</name>
    <name type="common">Lavender scallops</name>
    <name type="synonym">South American air plant</name>
    <dbReference type="NCBI Taxonomy" id="63787"/>
    <lineage>
        <taxon>Eukaryota</taxon>
        <taxon>Viridiplantae</taxon>
        <taxon>Streptophyta</taxon>
        <taxon>Embryophyta</taxon>
        <taxon>Tracheophyta</taxon>
        <taxon>Spermatophyta</taxon>
        <taxon>Magnoliopsida</taxon>
        <taxon>eudicotyledons</taxon>
        <taxon>Gunneridae</taxon>
        <taxon>Pentapetalae</taxon>
        <taxon>Saxifragales</taxon>
        <taxon>Crassulaceae</taxon>
        <taxon>Kalanchoe</taxon>
    </lineage>
</organism>
<accession>A0A7N0VDC7</accession>
<sequence length="296" mass="31913">MSHSVNDRFSSVDRLSASRTAPSLAPTDASTISTATVHVLDSSAPNLDEHRSAVLQVLQQIGVPEEKTKNMIEVWNKIDIQDEGMDIRINEYIGEDDDDEGDGDDCIDDAEADSEMEGEDSSVSSDPLPDEGEDADDQPLEEEMNAYNDDGEDSLAEPLMSIEEAMDEQIGDIPGEDIVEELLSAEEDAIHALMGADSQEWIRQSGETEDEGDSDATSLKSDDDPGTTLSHEWDAGGPHPRPETTPHVKTSAVTRVGLLELLELIDEKLRTKSDAGKQSSSHFEEGAGAAASASSR</sequence>
<evidence type="ECO:0000256" key="1">
    <source>
        <dbReference type="SAM" id="MobiDB-lite"/>
    </source>
</evidence>
<dbReference type="GO" id="GO:0043022">
    <property type="term" value="F:ribosome binding"/>
    <property type="evidence" value="ECO:0007669"/>
    <property type="project" value="TreeGrafter"/>
</dbReference>
<dbReference type="AlphaFoldDB" id="A0A7N0VDC7"/>
<evidence type="ECO:0000313" key="2">
    <source>
        <dbReference type="EnsemblPlants" id="Kaladp0607s0004.1.v1.1"/>
    </source>
</evidence>
<dbReference type="GO" id="GO:0005525">
    <property type="term" value="F:GTP binding"/>
    <property type="evidence" value="ECO:0007669"/>
    <property type="project" value="InterPro"/>
</dbReference>
<dbReference type="EnsemblPlants" id="Kaladp0607s0004.1.v1.1">
    <property type="protein sequence ID" value="Kaladp0607s0004.1.v1.1"/>
    <property type="gene ID" value="Kaladp0607s0004.v1.1"/>
</dbReference>
<dbReference type="PANTHER" id="PTHR10229">
    <property type="entry name" value="GTP-BINDING PROTEIN HFLX"/>
    <property type="match status" value="1"/>
</dbReference>
<keyword evidence="3" id="KW-1185">Reference proteome</keyword>
<dbReference type="Proteomes" id="UP000594263">
    <property type="component" value="Unplaced"/>
</dbReference>
<dbReference type="GO" id="GO:0005737">
    <property type="term" value="C:cytoplasm"/>
    <property type="evidence" value="ECO:0007669"/>
    <property type="project" value="TreeGrafter"/>
</dbReference>
<name>A0A7N0VDC7_KALFE</name>
<dbReference type="PANTHER" id="PTHR10229:SF8">
    <property type="entry name" value="GTPASE HFLX"/>
    <property type="match status" value="1"/>
</dbReference>